<dbReference type="RefSeq" id="WP_190019646.1">
    <property type="nucleotide sequence ID" value="NZ_BMUT01000001.1"/>
</dbReference>
<name>A0ABQ2Y596_9ACTN</name>
<organism evidence="2 3">
    <name type="scientific">Streptomyces hiroshimensis</name>
    <dbReference type="NCBI Taxonomy" id="66424"/>
    <lineage>
        <taxon>Bacteria</taxon>
        <taxon>Bacillati</taxon>
        <taxon>Actinomycetota</taxon>
        <taxon>Actinomycetes</taxon>
        <taxon>Kitasatosporales</taxon>
        <taxon>Streptomycetaceae</taxon>
        <taxon>Streptomyces</taxon>
    </lineage>
</organism>
<evidence type="ECO:0000313" key="2">
    <source>
        <dbReference type="EMBL" id="GGX61160.1"/>
    </source>
</evidence>
<keyword evidence="3" id="KW-1185">Reference proteome</keyword>
<evidence type="ECO:0000313" key="3">
    <source>
        <dbReference type="Proteomes" id="UP000659223"/>
    </source>
</evidence>
<dbReference type="InterPro" id="IPR007278">
    <property type="entry name" value="DUF397"/>
</dbReference>
<protein>
    <recommendedName>
        <fullName evidence="1">DUF397 domain-containing protein</fullName>
    </recommendedName>
</protein>
<reference evidence="3" key="1">
    <citation type="journal article" date="2019" name="Int. J. Syst. Evol. Microbiol.">
        <title>The Global Catalogue of Microorganisms (GCM) 10K type strain sequencing project: providing services to taxonomists for standard genome sequencing and annotation.</title>
        <authorList>
            <consortium name="The Broad Institute Genomics Platform"/>
            <consortium name="The Broad Institute Genome Sequencing Center for Infectious Disease"/>
            <person name="Wu L."/>
            <person name="Ma J."/>
        </authorList>
    </citation>
    <scope>NUCLEOTIDE SEQUENCE [LARGE SCALE GENOMIC DNA]</scope>
    <source>
        <strain evidence="3">JCM 4586</strain>
    </source>
</reference>
<sequence>MSIDPDISAAVWIKSSYSGSGAGQCLEWAPSASAVRDSKTPDGPVLAFSPAAWAVFVRAVRRNG</sequence>
<evidence type="ECO:0000259" key="1">
    <source>
        <dbReference type="Pfam" id="PF04149"/>
    </source>
</evidence>
<accession>A0ABQ2Y596</accession>
<dbReference type="Proteomes" id="UP000659223">
    <property type="component" value="Unassembled WGS sequence"/>
</dbReference>
<comment type="caution">
    <text evidence="2">The sequence shown here is derived from an EMBL/GenBank/DDBJ whole genome shotgun (WGS) entry which is preliminary data.</text>
</comment>
<gene>
    <name evidence="2" type="ORF">GCM10010324_02250</name>
</gene>
<dbReference type="Pfam" id="PF04149">
    <property type="entry name" value="DUF397"/>
    <property type="match status" value="1"/>
</dbReference>
<feature type="domain" description="DUF397" evidence="1">
    <location>
        <begin position="10"/>
        <end position="61"/>
    </location>
</feature>
<proteinExistence type="predicted"/>
<dbReference type="EMBL" id="BMUT01000001">
    <property type="protein sequence ID" value="GGX61160.1"/>
    <property type="molecule type" value="Genomic_DNA"/>
</dbReference>